<comment type="caution">
    <text evidence="1">The sequence shown here is derived from an EMBL/GenBank/DDBJ whole genome shotgun (WGS) entry which is preliminary data.</text>
</comment>
<sequence length="374" mass="41742">MYVFENIDTIDTDWTISKFQKAWKEYKHELFKKYVKDQPLSFVREHSKQGIPLQDWRQFVDNCNFEKFKVVNEYIGKECDLRGGWPLRVVARGIVQDIDPNTEFGNRRLEEGNFKVHVNVVYDGGAVLPLPHDDWRSKLGEGNMELLYVLHGQKGGVTHVYVGGIPHDASGKDLKGFCESVGEVTKQVASDSSYSASSSVGKKLRDPSLISGHQIELLSESEHCPTNGDPIYDKRGVRNPTGISSGEVDVFKSNETAFDRVVEGLSASSRYKHQCKENSLASMPENFSEISAIVVRTMGEVRRPTWESGYGALSSFRCCIKALVFRDKELLVDSVTSSVLTVGAFYGEKSFIKRVGNLLALTLIILLGVDGCPT</sequence>
<protein>
    <submittedName>
        <fullName evidence="1">Uncharacterized protein</fullName>
    </submittedName>
</protein>
<dbReference type="AlphaFoldDB" id="A0A835I8H0"/>
<accession>A0A835I8H0</accession>
<proteinExistence type="predicted"/>
<reference evidence="1 2" key="1">
    <citation type="submission" date="2020-10" db="EMBL/GenBank/DDBJ databases">
        <title>The Coptis chinensis genome and diversification of protoberbering-type alkaloids.</title>
        <authorList>
            <person name="Wang B."/>
            <person name="Shu S."/>
            <person name="Song C."/>
            <person name="Liu Y."/>
        </authorList>
    </citation>
    <scope>NUCLEOTIDE SEQUENCE [LARGE SCALE GENOMIC DNA]</scope>
    <source>
        <strain evidence="1">HL-2020</strain>
        <tissue evidence="1">Leaf</tissue>
    </source>
</reference>
<dbReference type="Proteomes" id="UP000631114">
    <property type="component" value="Unassembled WGS sequence"/>
</dbReference>
<organism evidence="1 2">
    <name type="scientific">Coptis chinensis</name>
    <dbReference type="NCBI Taxonomy" id="261450"/>
    <lineage>
        <taxon>Eukaryota</taxon>
        <taxon>Viridiplantae</taxon>
        <taxon>Streptophyta</taxon>
        <taxon>Embryophyta</taxon>
        <taxon>Tracheophyta</taxon>
        <taxon>Spermatophyta</taxon>
        <taxon>Magnoliopsida</taxon>
        <taxon>Ranunculales</taxon>
        <taxon>Ranunculaceae</taxon>
        <taxon>Coptidoideae</taxon>
        <taxon>Coptis</taxon>
    </lineage>
</organism>
<dbReference type="EMBL" id="JADFTS010000004">
    <property type="protein sequence ID" value="KAF9611913.1"/>
    <property type="molecule type" value="Genomic_DNA"/>
</dbReference>
<evidence type="ECO:0000313" key="1">
    <source>
        <dbReference type="EMBL" id="KAF9611913.1"/>
    </source>
</evidence>
<evidence type="ECO:0000313" key="2">
    <source>
        <dbReference type="Proteomes" id="UP000631114"/>
    </source>
</evidence>
<keyword evidence="2" id="KW-1185">Reference proteome</keyword>
<name>A0A835I8H0_9MAGN</name>
<gene>
    <name evidence="1" type="ORF">IFM89_036696</name>
</gene>
<dbReference type="OrthoDB" id="106784at2759"/>